<dbReference type="Gene3D" id="3.30.160.60">
    <property type="entry name" value="Classic Zinc Finger"/>
    <property type="match status" value="1"/>
</dbReference>
<dbReference type="PROSITE" id="PS00028">
    <property type="entry name" value="ZINC_FINGER_C2H2_1"/>
    <property type="match status" value="2"/>
</dbReference>
<dbReference type="PANTHER" id="PTHR40626:SF11">
    <property type="entry name" value="ZINC FINGER PROTEIN YPR022C"/>
    <property type="match status" value="1"/>
</dbReference>
<evidence type="ECO:0000256" key="8">
    <source>
        <dbReference type="SAM" id="MobiDB-lite"/>
    </source>
</evidence>
<dbReference type="InterPro" id="IPR007219">
    <property type="entry name" value="XnlR_reg_dom"/>
</dbReference>
<dbReference type="AlphaFoldDB" id="A0A0D2FS78"/>
<keyword evidence="2" id="KW-0479">Metal-binding</keyword>
<reference evidence="10 11" key="1">
    <citation type="submission" date="2015-01" db="EMBL/GenBank/DDBJ databases">
        <title>The Genome Sequence of Capronia semiimmersa CBS27337.</title>
        <authorList>
            <consortium name="The Broad Institute Genomics Platform"/>
            <person name="Cuomo C."/>
            <person name="de Hoog S."/>
            <person name="Gorbushina A."/>
            <person name="Stielow B."/>
            <person name="Teixiera M."/>
            <person name="Abouelleil A."/>
            <person name="Chapman S.B."/>
            <person name="Priest M."/>
            <person name="Young S.K."/>
            <person name="Wortman J."/>
            <person name="Nusbaum C."/>
            <person name="Birren B."/>
        </authorList>
    </citation>
    <scope>NUCLEOTIDE SEQUENCE [LARGE SCALE GENOMIC DNA]</scope>
    <source>
        <strain evidence="10 11">CBS 27337</strain>
    </source>
</reference>
<evidence type="ECO:0000256" key="6">
    <source>
        <dbReference type="ARBA" id="ARBA00023242"/>
    </source>
</evidence>
<dbReference type="CDD" id="cd12148">
    <property type="entry name" value="fungal_TF_MHR"/>
    <property type="match status" value="1"/>
</dbReference>
<name>A0A0D2FS78_9EURO</name>
<dbReference type="InterPro" id="IPR036236">
    <property type="entry name" value="Znf_C2H2_sf"/>
</dbReference>
<accession>A0A0D2FS78</accession>
<dbReference type="GO" id="GO:0000978">
    <property type="term" value="F:RNA polymerase II cis-regulatory region sequence-specific DNA binding"/>
    <property type="evidence" value="ECO:0007669"/>
    <property type="project" value="InterPro"/>
</dbReference>
<protein>
    <recommendedName>
        <fullName evidence="9">C2H2-type domain-containing protein</fullName>
    </recommendedName>
</protein>
<dbReference type="InterPro" id="IPR051059">
    <property type="entry name" value="VerF-like"/>
</dbReference>
<evidence type="ECO:0000313" key="10">
    <source>
        <dbReference type="EMBL" id="KIW69400.1"/>
    </source>
</evidence>
<evidence type="ECO:0000256" key="4">
    <source>
        <dbReference type="ARBA" id="ARBA00022771"/>
    </source>
</evidence>
<dbReference type="Pfam" id="PF04082">
    <property type="entry name" value="Fungal_trans"/>
    <property type="match status" value="1"/>
</dbReference>
<dbReference type="Proteomes" id="UP000054266">
    <property type="component" value="Unassembled WGS sequence"/>
</dbReference>
<proteinExistence type="predicted"/>
<dbReference type="GO" id="GO:0005634">
    <property type="term" value="C:nucleus"/>
    <property type="evidence" value="ECO:0007669"/>
    <property type="project" value="UniProtKB-SubCell"/>
</dbReference>
<evidence type="ECO:0000256" key="3">
    <source>
        <dbReference type="ARBA" id="ARBA00022737"/>
    </source>
</evidence>
<dbReference type="GO" id="GO:0000981">
    <property type="term" value="F:DNA-binding transcription factor activity, RNA polymerase II-specific"/>
    <property type="evidence" value="ECO:0007669"/>
    <property type="project" value="InterPro"/>
</dbReference>
<sequence>MSWQEDREMSEPKRPRLDQTSPSNPNVTEQTGLSTNSPPDSRRRSSSSRTEGRRRFECTYAGCGRNYSRAEHLYRHQLNHNPKEIYKCDYPGCSRTFVRQDLCIRHRERHENYANRRKSMSKHQDSNREPLSPSLSEEAVNSPTSPASNAFTTPRGALQSPPLGRAPFSTDSTFKATDLHAIIDQNESEPNDTRSHLPAETFQQPPIQHDIHAVLQPPAQSGNRGQTATSTGPSSATQRASGILDNVFDNLNPSVLNRTRTLSSSSRLPAISDQQVPDGASATYPLPSLGDQTLNDSPLSVRDEFAAWLFEDSSAFHSAPFPIGTQGALGFTDTFGNAVYSNYFAEPGLDATYPMGHQQSEAVTKLPELSSDSTLLSHAKRKSLISLMEYRFSEADNPFVRQLREQIFQGNLDAEEHVLSIRSMQHYIGSYWYHFHAQMPILHQPTFSADEIHEYLLLAVMAIGAAFLNKAHGRAVTDAAARLATFIAWHLRWQVFMHGDFHPPAKLWVFQTLILLEIYEKMNATRMLHERAHIHYATTINLMRRGTALVETATQDSSRAPSTPAEWWGRWIIAEATRRAAYAAFYLDAVHATMFGHAAMMVVHEIRLPLPCDDALWSATSAAEVGRVEASLHANGIKPTTFLDGLKKILTGRKVRTNNFGRMILMAGLLSVSWHMNQRDLQVSSLGVSQTMGVPDGWRTPLTKAFDFWKKDFDENFEYMRRAALPWQKSEGVSGEEDMAHTADCLYHLSRIAMNADIFDCQIFAGIRRLFGKVVTNADYERVKCKLFDWAKGPSARVGVFHALQLLRSVILPGKGGSRKTYNAREDYLMMRPWALYFAALVVWSYGFALDGVLRPFPSLLQPDTSPGAASTLSHGSTQSMLNMAHDGSEYQVEMVVKDAHAFLQTVGAVKTPQQLETIKDGRNNVVGVLTILETAFRNSRWELLHEAAGLLRNAVMLLRGASRQ</sequence>
<keyword evidence="11" id="KW-1185">Reference proteome</keyword>
<keyword evidence="4 7" id="KW-0863">Zinc-finger</keyword>
<evidence type="ECO:0000256" key="5">
    <source>
        <dbReference type="ARBA" id="ARBA00022833"/>
    </source>
</evidence>
<feature type="region of interest" description="Disordered" evidence="8">
    <location>
        <begin position="1"/>
        <end position="53"/>
    </location>
</feature>
<feature type="region of interest" description="Disordered" evidence="8">
    <location>
        <begin position="217"/>
        <end position="238"/>
    </location>
</feature>
<dbReference type="PROSITE" id="PS50157">
    <property type="entry name" value="ZINC_FINGER_C2H2_2"/>
    <property type="match status" value="2"/>
</dbReference>
<dbReference type="InterPro" id="IPR013087">
    <property type="entry name" value="Znf_C2H2_type"/>
</dbReference>
<dbReference type="PANTHER" id="PTHR40626">
    <property type="entry name" value="MIP31509P"/>
    <property type="match status" value="1"/>
</dbReference>
<evidence type="ECO:0000256" key="1">
    <source>
        <dbReference type="ARBA" id="ARBA00004123"/>
    </source>
</evidence>
<comment type="subcellular location">
    <subcellularLocation>
        <location evidence="1">Nucleus</location>
    </subcellularLocation>
</comment>
<feature type="compositionally biased region" description="Polar residues" evidence="8">
    <location>
        <begin position="133"/>
        <end position="152"/>
    </location>
</feature>
<feature type="compositionally biased region" description="Polar residues" evidence="8">
    <location>
        <begin position="18"/>
        <end position="33"/>
    </location>
</feature>
<evidence type="ECO:0000256" key="2">
    <source>
        <dbReference type="ARBA" id="ARBA00022723"/>
    </source>
</evidence>
<dbReference type="SMART" id="SM00355">
    <property type="entry name" value="ZnF_C2H2"/>
    <property type="match status" value="2"/>
</dbReference>
<organism evidence="10 11">
    <name type="scientific">Phialophora macrospora</name>
    <dbReference type="NCBI Taxonomy" id="1851006"/>
    <lineage>
        <taxon>Eukaryota</taxon>
        <taxon>Fungi</taxon>
        <taxon>Dikarya</taxon>
        <taxon>Ascomycota</taxon>
        <taxon>Pezizomycotina</taxon>
        <taxon>Eurotiomycetes</taxon>
        <taxon>Chaetothyriomycetidae</taxon>
        <taxon>Chaetothyriales</taxon>
        <taxon>Herpotrichiellaceae</taxon>
        <taxon>Phialophora</taxon>
    </lineage>
</organism>
<keyword evidence="5" id="KW-0862">Zinc</keyword>
<dbReference type="GO" id="GO:0006351">
    <property type="term" value="P:DNA-templated transcription"/>
    <property type="evidence" value="ECO:0007669"/>
    <property type="project" value="InterPro"/>
</dbReference>
<feature type="domain" description="C2H2-type" evidence="9">
    <location>
        <begin position="56"/>
        <end position="85"/>
    </location>
</feature>
<feature type="region of interest" description="Disordered" evidence="8">
    <location>
        <begin position="114"/>
        <end position="171"/>
    </location>
</feature>
<dbReference type="EMBL" id="KN846958">
    <property type="protein sequence ID" value="KIW69400.1"/>
    <property type="molecule type" value="Genomic_DNA"/>
</dbReference>
<feature type="compositionally biased region" description="Polar residues" evidence="8">
    <location>
        <begin position="218"/>
        <end position="238"/>
    </location>
</feature>
<keyword evidence="3" id="KW-0677">Repeat</keyword>
<keyword evidence="6" id="KW-0539">Nucleus</keyword>
<evidence type="ECO:0000313" key="11">
    <source>
        <dbReference type="Proteomes" id="UP000054266"/>
    </source>
</evidence>
<evidence type="ECO:0000256" key="7">
    <source>
        <dbReference type="PROSITE-ProRule" id="PRU00042"/>
    </source>
</evidence>
<dbReference type="HOGENOM" id="CLU_006466_0_0_1"/>
<dbReference type="GO" id="GO:0000785">
    <property type="term" value="C:chromatin"/>
    <property type="evidence" value="ECO:0007669"/>
    <property type="project" value="TreeGrafter"/>
</dbReference>
<dbReference type="SUPFAM" id="SSF57667">
    <property type="entry name" value="beta-beta-alpha zinc fingers"/>
    <property type="match status" value="2"/>
</dbReference>
<evidence type="ECO:0000259" key="9">
    <source>
        <dbReference type="PROSITE" id="PS50157"/>
    </source>
</evidence>
<feature type="domain" description="C2H2-type" evidence="9">
    <location>
        <begin position="86"/>
        <end position="115"/>
    </location>
</feature>
<feature type="compositionally biased region" description="Basic and acidic residues" evidence="8">
    <location>
        <begin position="1"/>
        <end position="17"/>
    </location>
</feature>
<gene>
    <name evidence="10" type="ORF">PV04_05279</name>
</gene>
<dbReference type="GO" id="GO:0008270">
    <property type="term" value="F:zinc ion binding"/>
    <property type="evidence" value="ECO:0007669"/>
    <property type="project" value="UniProtKB-KW"/>
</dbReference>
<dbReference type="STRING" id="5601.A0A0D2FS78"/>